<sequence>MVVTITIFQFELNQDETGDIEPEFKNLVSEMPGTGTEKEKIDLNDLITENDKYRLFYNHTTGLDFKKRERMIKNFILGRLKETPYRVLSYYHHSIDESQYLILALFALDDDVELYEGVFYQMCEKLGKIFNKLAKSSKTAQVLREVEREMLNQVKFALFQIERLSNLTKIQKIALIFSSYERMMTLKLLKEGPLSRIKLRSLIDRVKKNPNMDIILKPFLEMNIVRRDWARGVHSKDTGRVHGEGEYLFLLKDLSLIRIPPKELMADMKKHEIHKQYFEELNNYYATYDPFTDLYGESEKLAKIILDPDIFDLLALLNTKAYPVKKLPNVLSNFAQLDDVLKKLLEVGIVKLIKDGEGRNWICVMAEISFLSTFPEFLLPKIKDRSSLRWGAIDETSLVSPITKEIAQIALELLENTYWEKVGV</sequence>
<reference evidence="1 2" key="2">
    <citation type="journal article" date="2024" name="Int. J. Syst. Evol. Microbiol.">
        <title>Promethearchaeum syntrophicum gen. nov., sp. nov., an anaerobic, obligately syntrophic archaeon, the first isolate of the lineage 'Asgard' archaea, and proposal of the new archaeal phylum Promethearchaeota phyl. nov. and kingdom Promethearchaeati regn. nov.</title>
        <authorList>
            <person name="Imachi H."/>
            <person name="Nobu M.K."/>
            <person name="Kato S."/>
            <person name="Takaki Y."/>
            <person name="Miyazaki M."/>
            <person name="Miyata M."/>
            <person name="Ogawara M."/>
            <person name="Saito Y."/>
            <person name="Sakai S."/>
            <person name="Tahara Y.O."/>
            <person name="Takano Y."/>
            <person name="Tasumi E."/>
            <person name="Uematsu K."/>
            <person name="Yoshimura T."/>
            <person name="Itoh T."/>
            <person name="Ohkuma M."/>
            <person name="Takai K."/>
        </authorList>
    </citation>
    <scope>NUCLEOTIDE SEQUENCE [LARGE SCALE GENOMIC DNA]</scope>
    <source>
        <strain evidence="1 2">MK-D1</strain>
    </source>
</reference>
<accession>A0A5B9DDC8</accession>
<name>A0A5B9DDC8_9ARCH</name>
<proteinExistence type="predicted"/>
<keyword evidence="2" id="KW-1185">Reference proteome</keyword>
<protein>
    <submittedName>
        <fullName evidence="1">Uncharacterized protein</fullName>
    </submittedName>
</protein>
<reference evidence="1 2" key="1">
    <citation type="journal article" date="2020" name="Nature">
        <title>Isolation of an archaeon at the prokaryote-eukaryote interface.</title>
        <authorList>
            <person name="Imachi H."/>
            <person name="Nobu M.K."/>
            <person name="Nakahara N."/>
            <person name="Morono Y."/>
            <person name="Ogawara M."/>
            <person name="Takaki Y."/>
            <person name="Takano Y."/>
            <person name="Uematsu K."/>
            <person name="Ikuta T."/>
            <person name="Ito M."/>
            <person name="Matsui Y."/>
            <person name="Miyazaki M."/>
            <person name="Murata K."/>
            <person name="Saito Y."/>
            <person name="Sakai S."/>
            <person name="Song C."/>
            <person name="Tasumi E."/>
            <person name="Yamanaka Y."/>
            <person name="Yamaguchi T."/>
            <person name="Kamagata Y."/>
            <person name="Tamaki H."/>
            <person name="Takai K."/>
        </authorList>
    </citation>
    <scope>NUCLEOTIDE SEQUENCE [LARGE SCALE GENOMIC DNA]</scope>
    <source>
        <strain evidence="1 2">MK-D1</strain>
    </source>
</reference>
<evidence type="ECO:0000313" key="1">
    <source>
        <dbReference type="EMBL" id="QEE17319.1"/>
    </source>
</evidence>
<dbReference type="AlphaFoldDB" id="A0A5B9DDC8"/>
<organism evidence="1 2">
    <name type="scientific">Promethearchaeum syntrophicum</name>
    <dbReference type="NCBI Taxonomy" id="2594042"/>
    <lineage>
        <taxon>Archaea</taxon>
        <taxon>Promethearchaeati</taxon>
        <taxon>Promethearchaeota</taxon>
        <taxon>Promethearchaeia</taxon>
        <taxon>Promethearchaeales</taxon>
        <taxon>Promethearchaeaceae</taxon>
        <taxon>Promethearchaeum</taxon>
    </lineage>
</organism>
<gene>
    <name evidence="1" type="ORF">DSAG12_03152</name>
</gene>
<dbReference type="KEGG" id="psyt:DSAG12_03152"/>
<dbReference type="GeneID" id="41331121"/>
<evidence type="ECO:0000313" key="2">
    <source>
        <dbReference type="Proteomes" id="UP000321408"/>
    </source>
</evidence>
<dbReference type="EMBL" id="CP042905">
    <property type="protein sequence ID" value="QEE17319.1"/>
    <property type="molecule type" value="Genomic_DNA"/>
</dbReference>
<dbReference type="Proteomes" id="UP000321408">
    <property type="component" value="Chromosome"/>
</dbReference>
<dbReference type="RefSeq" id="WP_147664214.1">
    <property type="nucleotide sequence ID" value="NZ_CP042905.2"/>
</dbReference>